<feature type="compositionally biased region" description="Polar residues" evidence="1">
    <location>
        <begin position="87"/>
        <end position="103"/>
    </location>
</feature>
<accession>A0AAN6TRX5</accession>
<evidence type="ECO:0000313" key="2">
    <source>
        <dbReference type="EMBL" id="KAK4119354.1"/>
    </source>
</evidence>
<proteinExistence type="predicted"/>
<gene>
    <name evidence="2" type="ORF">N657DRAFT_262391</name>
</gene>
<feature type="compositionally biased region" description="Basic and acidic residues" evidence="1">
    <location>
        <begin position="1"/>
        <end position="12"/>
    </location>
</feature>
<sequence>MKERKESAERPESQPSLSSGSKRPSGGKTDRSQGQKKGVVGTKFKEGEGGAPGMSPTPSALHHGQSNHQSAKNGQNEETKKFRCTEASPTCSARHNQEYNTRPQEIEMEQGEQAGRAQGCSARRRSGSGVAGRECCAWIKSVRRRRRPNAANSRFPCLVLAHPAVQTSVE</sequence>
<reference evidence="2" key="2">
    <citation type="submission" date="2023-05" db="EMBL/GenBank/DDBJ databases">
        <authorList>
            <consortium name="Lawrence Berkeley National Laboratory"/>
            <person name="Steindorff A."/>
            <person name="Hensen N."/>
            <person name="Bonometti L."/>
            <person name="Westerberg I."/>
            <person name="Brannstrom I.O."/>
            <person name="Guillou S."/>
            <person name="Cros-Aarteil S."/>
            <person name="Calhoun S."/>
            <person name="Haridas S."/>
            <person name="Kuo A."/>
            <person name="Mondo S."/>
            <person name="Pangilinan J."/>
            <person name="Riley R."/>
            <person name="Labutti K."/>
            <person name="Andreopoulos B."/>
            <person name="Lipzen A."/>
            <person name="Chen C."/>
            <person name="Yanf M."/>
            <person name="Daum C."/>
            <person name="Ng V."/>
            <person name="Clum A."/>
            <person name="Ohm R."/>
            <person name="Martin F."/>
            <person name="Silar P."/>
            <person name="Natvig D."/>
            <person name="Lalanne C."/>
            <person name="Gautier V."/>
            <person name="Ament-Velasquez S.L."/>
            <person name="Kruys A."/>
            <person name="Hutchinson M.I."/>
            <person name="Powell A.J."/>
            <person name="Barry K."/>
            <person name="Miller A.N."/>
            <person name="Grigoriev I.V."/>
            <person name="Debuchy R."/>
            <person name="Gladieux P."/>
            <person name="Thoren M.H."/>
            <person name="Johannesson H."/>
        </authorList>
    </citation>
    <scope>NUCLEOTIDE SEQUENCE</scope>
    <source>
        <strain evidence="2">CBS 731.68</strain>
    </source>
</reference>
<feature type="region of interest" description="Disordered" evidence="1">
    <location>
        <begin position="1"/>
        <end position="131"/>
    </location>
</feature>
<dbReference type="RefSeq" id="XP_062643127.1">
    <property type="nucleotide sequence ID" value="XM_062786496.1"/>
</dbReference>
<dbReference type="Proteomes" id="UP001302602">
    <property type="component" value="Unassembled WGS sequence"/>
</dbReference>
<feature type="compositionally biased region" description="Basic and acidic residues" evidence="1">
    <location>
        <begin position="75"/>
        <end position="84"/>
    </location>
</feature>
<keyword evidence="3" id="KW-1185">Reference proteome</keyword>
<evidence type="ECO:0000313" key="3">
    <source>
        <dbReference type="Proteomes" id="UP001302602"/>
    </source>
</evidence>
<dbReference type="AlphaFoldDB" id="A0AAN6TRX5"/>
<organism evidence="2 3">
    <name type="scientific">Parathielavia appendiculata</name>
    <dbReference type="NCBI Taxonomy" id="2587402"/>
    <lineage>
        <taxon>Eukaryota</taxon>
        <taxon>Fungi</taxon>
        <taxon>Dikarya</taxon>
        <taxon>Ascomycota</taxon>
        <taxon>Pezizomycotina</taxon>
        <taxon>Sordariomycetes</taxon>
        <taxon>Sordariomycetidae</taxon>
        <taxon>Sordariales</taxon>
        <taxon>Chaetomiaceae</taxon>
        <taxon>Parathielavia</taxon>
    </lineage>
</organism>
<protein>
    <submittedName>
        <fullName evidence="2">Uncharacterized protein</fullName>
    </submittedName>
</protein>
<feature type="compositionally biased region" description="Low complexity" evidence="1">
    <location>
        <begin position="114"/>
        <end position="131"/>
    </location>
</feature>
<comment type="caution">
    <text evidence="2">The sequence shown here is derived from an EMBL/GenBank/DDBJ whole genome shotgun (WGS) entry which is preliminary data.</text>
</comment>
<feature type="compositionally biased region" description="Polar residues" evidence="1">
    <location>
        <begin position="13"/>
        <end position="22"/>
    </location>
</feature>
<feature type="compositionally biased region" description="Polar residues" evidence="1">
    <location>
        <begin position="64"/>
        <end position="74"/>
    </location>
</feature>
<name>A0AAN6TRX5_9PEZI</name>
<dbReference type="EMBL" id="MU853250">
    <property type="protein sequence ID" value="KAK4119354.1"/>
    <property type="molecule type" value="Genomic_DNA"/>
</dbReference>
<reference evidence="2" key="1">
    <citation type="journal article" date="2023" name="Mol. Phylogenet. Evol.">
        <title>Genome-scale phylogeny and comparative genomics of the fungal order Sordariales.</title>
        <authorList>
            <person name="Hensen N."/>
            <person name="Bonometti L."/>
            <person name="Westerberg I."/>
            <person name="Brannstrom I.O."/>
            <person name="Guillou S."/>
            <person name="Cros-Aarteil S."/>
            <person name="Calhoun S."/>
            <person name="Haridas S."/>
            <person name="Kuo A."/>
            <person name="Mondo S."/>
            <person name="Pangilinan J."/>
            <person name="Riley R."/>
            <person name="LaButti K."/>
            <person name="Andreopoulos B."/>
            <person name="Lipzen A."/>
            <person name="Chen C."/>
            <person name="Yan M."/>
            <person name="Daum C."/>
            <person name="Ng V."/>
            <person name="Clum A."/>
            <person name="Steindorff A."/>
            <person name="Ohm R.A."/>
            <person name="Martin F."/>
            <person name="Silar P."/>
            <person name="Natvig D.O."/>
            <person name="Lalanne C."/>
            <person name="Gautier V."/>
            <person name="Ament-Velasquez S.L."/>
            <person name="Kruys A."/>
            <person name="Hutchinson M.I."/>
            <person name="Powell A.J."/>
            <person name="Barry K."/>
            <person name="Miller A.N."/>
            <person name="Grigoriev I.V."/>
            <person name="Debuchy R."/>
            <person name="Gladieux P."/>
            <person name="Hiltunen Thoren M."/>
            <person name="Johannesson H."/>
        </authorList>
    </citation>
    <scope>NUCLEOTIDE SEQUENCE</scope>
    <source>
        <strain evidence="2">CBS 731.68</strain>
    </source>
</reference>
<evidence type="ECO:0000256" key="1">
    <source>
        <dbReference type="SAM" id="MobiDB-lite"/>
    </source>
</evidence>
<dbReference type="GeneID" id="87823264"/>